<dbReference type="Pfam" id="PF00149">
    <property type="entry name" value="Metallophos"/>
    <property type="match status" value="1"/>
</dbReference>
<dbReference type="PANTHER" id="PTHR12905">
    <property type="entry name" value="METALLOPHOSPHOESTERASE"/>
    <property type="match status" value="1"/>
</dbReference>
<dbReference type="RefSeq" id="WP_380075712.1">
    <property type="nucleotide sequence ID" value="NZ_JBHRZF010000019.1"/>
</dbReference>
<accession>A0ABV8A2E5</accession>
<gene>
    <name evidence="2" type="ORF">ACFOPQ_02035</name>
</gene>
<name>A0ABV8A2E5_9DEIO</name>
<protein>
    <submittedName>
        <fullName evidence="2">Metallophosphatase domain-containing protein</fullName>
    </submittedName>
</protein>
<evidence type="ECO:0000259" key="1">
    <source>
        <dbReference type="Pfam" id="PF00149"/>
    </source>
</evidence>
<dbReference type="InterPro" id="IPR029052">
    <property type="entry name" value="Metallo-depent_PP-like"/>
</dbReference>
<dbReference type="InterPro" id="IPR051693">
    <property type="entry name" value="UPF0046_metallophosphoest"/>
</dbReference>
<evidence type="ECO:0000313" key="3">
    <source>
        <dbReference type="Proteomes" id="UP001595748"/>
    </source>
</evidence>
<comment type="caution">
    <text evidence="2">The sequence shown here is derived from an EMBL/GenBank/DDBJ whole genome shotgun (WGS) entry which is preliminary data.</text>
</comment>
<dbReference type="PANTHER" id="PTHR12905:SF0">
    <property type="entry name" value="CALCINEURIN-LIKE PHOSPHOESTERASE DOMAIN-CONTAINING PROTEIN"/>
    <property type="match status" value="1"/>
</dbReference>
<dbReference type="InterPro" id="IPR004843">
    <property type="entry name" value="Calcineurin-like_PHP"/>
</dbReference>
<keyword evidence="3" id="KW-1185">Reference proteome</keyword>
<dbReference type="Gene3D" id="3.60.21.10">
    <property type="match status" value="1"/>
</dbReference>
<dbReference type="SUPFAM" id="SSF56300">
    <property type="entry name" value="Metallo-dependent phosphatases"/>
    <property type="match status" value="1"/>
</dbReference>
<dbReference type="Proteomes" id="UP001595748">
    <property type="component" value="Unassembled WGS sequence"/>
</dbReference>
<organism evidence="2 3">
    <name type="scientific">Deinococcus antarcticus</name>
    <dbReference type="NCBI Taxonomy" id="1298767"/>
    <lineage>
        <taxon>Bacteria</taxon>
        <taxon>Thermotogati</taxon>
        <taxon>Deinococcota</taxon>
        <taxon>Deinococci</taxon>
        <taxon>Deinococcales</taxon>
        <taxon>Deinococcaceae</taxon>
        <taxon>Deinococcus</taxon>
    </lineage>
</organism>
<dbReference type="EMBL" id="JBHRZF010000019">
    <property type="protein sequence ID" value="MFC3859551.1"/>
    <property type="molecule type" value="Genomic_DNA"/>
</dbReference>
<sequence>MRLVCISDTHGLHDQVTLPPGDVLVHAGDFTSEGELEDVRAFLDWFGGVGSFGWRVLIAGNHDLSFEHLPEVVEPLIPAAVTYLNDSGVSIGGVQFWGSPVTPYFFDWAFNRREREIEQHWNLIPAGTDVLVTHGPPFQIRDGVGPGRESVGCPHLARTVTRVRPRLHVFGHIHEGYGSHHQAGTHYLNAAICDADYRVAQQPVVVDL</sequence>
<dbReference type="CDD" id="cd07379">
    <property type="entry name" value="MPP_239FB"/>
    <property type="match status" value="1"/>
</dbReference>
<reference evidence="3" key="1">
    <citation type="journal article" date="2019" name="Int. J. Syst. Evol. Microbiol.">
        <title>The Global Catalogue of Microorganisms (GCM) 10K type strain sequencing project: providing services to taxonomists for standard genome sequencing and annotation.</title>
        <authorList>
            <consortium name="The Broad Institute Genomics Platform"/>
            <consortium name="The Broad Institute Genome Sequencing Center for Infectious Disease"/>
            <person name="Wu L."/>
            <person name="Ma J."/>
        </authorList>
    </citation>
    <scope>NUCLEOTIDE SEQUENCE [LARGE SCALE GENOMIC DNA]</scope>
    <source>
        <strain evidence="3">CCTCC AB 2013263</strain>
    </source>
</reference>
<proteinExistence type="predicted"/>
<feature type="domain" description="Calcineurin-like phosphoesterase" evidence="1">
    <location>
        <begin position="1"/>
        <end position="175"/>
    </location>
</feature>
<evidence type="ECO:0000313" key="2">
    <source>
        <dbReference type="EMBL" id="MFC3859551.1"/>
    </source>
</evidence>